<dbReference type="Proteomes" id="UP001209878">
    <property type="component" value="Unassembled WGS sequence"/>
</dbReference>
<organism evidence="2 3">
    <name type="scientific">Ridgeia piscesae</name>
    <name type="common">Tubeworm</name>
    <dbReference type="NCBI Taxonomy" id="27915"/>
    <lineage>
        <taxon>Eukaryota</taxon>
        <taxon>Metazoa</taxon>
        <taxon>Spiralia</taxon>
        <taxon>Lophotrochozoa</taxon>
        <taxon>Annelida</taxon>
        <taxon>Polychaeta</taxon>
        <taxon>Sedentaria</taxon>
        <taxon>Canalipalpata</taxon>
        <taxon>Sabellida</taxon>
        <taxon>Siboglinidae</taxon>
        <taxon>Ridgeia</taxon>
    </lineage>
</organism>
<reference evidence="2" key="1">
    <citation type="journal article" date="2023" name="Mol. Biol. Evol.">
        <title>Third-Generation Sequencing Reveals the Adaptive Role of the Epigenome in Three Deep-Sea Polychaetes.</title>
        <authorList>
            <person name="Perez M."/>
            <person name="Aroh O."/>
            <person name="Sun Y."/>
            <person name="Lan Y."/>
            <person name="Juniper S.K."/>
            <person name="Young C.R."/>
            <person name="Angers B."/>
            <person name="Qian P.Y."/>
        </authorList>
    </citation>
    <scope>NUCLEOTIDE SEQUENCE</scope>
    <source>
        <strain evidence="2">R07B-5</strain>
    </source>
</reference>
<keyword evidence="3" id="KW-1185">Reference proteome</keyword>
<sequence>MAILDFTKAFDKVPHKRLIHKLKYYGITGPISSWIESFLAERTQQVVINGSASKPIKVTSGVPQGTVLGPLLFLLYINDLPNNLTSNVRLFADDCLLYQPIKSDNDISLLQNYLIKLEEWQNTWLMKFNPTKCFTMTLASRKPTPNIYTFCGQQLKSVQSHCYLGVQISNTLNWTAQCNSVARKAQQTLGVIRRNLNKCPTHIKSIAYTTLVRPILEYASASWDPHCLKHIKTLERIQRQAAIFSRRQIKRLSIIYKMEHNLIDIPLDHYIQHNTRTSRKHDSQFLQIRYSANIFGSSFFPTTIKEWNSLPSNTVSSKSLKSFQNSLIQHFNN</sequence>
<gene>
    <name evidence="2" type="ORF">NP493_1004g00035</name>
</gene>
<evidence type="ECO:0000313" key="3">
    <source>
        <dbReference type="Proteomes" id="UP001209878"/>
    </source>
</evidence>
<dbReference type="InterPro" id="IPR000477">
    <property type="entry name" value="RT_dom"/>
</dbReference>
<dbReference type="SUPFAM" id="SSF56672">
    <property type="entry name" value="DNA/RNA polymerases"/>
    <property type="match status" value="1"/>
</dbReference>
<dbReference type="InterPro" id="IPR043502">
    <property type="entry name" value="DNA/RNA_pol_sf"/>
</dbReference>
<feature type="domain" description="Reverse transcriptase" evidence="1">
    <location>
        <begin position="1"/>
        <end position="155"/>
    </location>
</feature>
<evidence type="ECO:0000259" key="1">
    <source>
        <dbReference type="PROSITE" id="PS50878"/>
    </source>
</evidence>
<proteinExistence type="predicted"/>
<dbReference type="CDD" id="cd01650">
    <property type="entry name" value="RT_nLTR_like"/>
    <property type="match status" value="1"/>
</dbReference>
<comment type="caution">
    <text evidence="2">The sequence shown here is derived from an EMBL/GenBank/DDBJ whole genome shotgun (WGS) entry which is preliminary data.</text>
</comment>
<name>A0AAD9KJU0_RIDPI</name>
<accession>A0AAD9KJU0</accession>
<protein>
    <recommendedName>
        <fullName evidence="1">Reverse transcriptase domain-containing protein</fullName>
    </recommendedName>
</protein>
<dbReference type="AlphaFoldDB" id="A0AAD9KJU0"/>
<dbReference type="PANTHER" id="PTHR33332">
    <property type="entry name" value="REVERSE TRANSCRIPTASE DOMAIN-CONTAINING PROTEIN"/>
    <property type="match status" value="1"/>
</dbReference>
<dbReference type="EMBL" id="JAODUO010001018">
    <property type="protein sequence ID" value="KAK2171853.1"/>
    <property type="molecule type" value="Genomic_DNA"/>
</dbReference>
<dbReference type="PROSITE" id="PS50878">
    <property type="entry name" value="RT_POL"/>
    <property type="match status" value="1"/>
</dbReference>
<evidence type="ECO:0000313" key="2">
    <source>
        <dbReference type="EMBL" id="KAK2171853.1"/>
    </source>
</evidence>
<dbReference type="Pfam" id="PF00078">
    <property type="entry name" value="RVT_1"/>
    <property type="match status" value="1"/>
</dbReference>